<comment type="catalytic activity">
    <reaction evidence="5">
        <text>N(2)-acetyl-L-ornithine + 2-oxoglutarate = N-acetyl-L-glutamate 5-semialdehyde + L-glutamate</text>
        <dbReference type="Rhea" id="RHEA:18049"/>
        <dbReference type="ChEBI" id="CHEBI:16810"/>
        <dbReference type="ChEBI" id="CHEBI:29123"/>
        <dbReference type="ChEBI" id="CHEBI:29985"/>
        <dbReference type="ChEBI" id="CHEBI:57805"/>
        <dbReference type="EC" id="2.6.1.11"/>
    </reaction>
</comment>
<feature type="binding site" evidence="5">
    <location>
        <position position="134"/>
    </location>
    <ligand>
        <name>N(2)-acetyl-L-ornithine</name>
        <dbReference type="ChEBI" id="CHEBI:57805"/>
    </ligand>
</feature>
<dbReference type="InterPro" id="IPR049704">
    <property type="entry name" value="Aminotrans_3_PPA_site"/>
</dbReference>
<proteinExistence type="inferred from homology"/>
<evidence type="ECO:0000256" key="5">
    <source>
        <dbReference type="HAMAP-Rule" id="MF_01107"/>
    </source>
</evidence>
<dbReference type="PANTHER" id="PTHR11986:SF113">
    <property type="entry name" value="SUCCINYLORNITHINE TRANSAMINASE"/>
    <property type="match status" value="1"/>
</dbReference>
<dbReference type="SUPFAM" id="SSF53383">
    <property type="entry name" value="PLP-dependent transferases"/>
    <property type="match status" value="1"/>
</dbReference>
<dbReference type="Gene3D" id="3.40.640.10">
    <property type="entry name" value="Type I PLP-dependent aspartate aminotransferase-like (Major domain)"/>
    <property type="match status" value="1"/>
</dbReference>
<evidence type="ECO:0000256" key="3">
    <source>
        <dbReference type="ARBA" id="ARBA00022679"/>
    </source>
</evidence>
<dbReference type="PROSITE" id="PS00600">
    <property type="entry name" value="AA_TRANSFER_CLASS_3"/>
    <property type="match status" value="1"/>
</dbReference>
<dbReference type="InterPro" id="IPR050103">
    <property type="entry name" value="Class-III_PLP-dep_AT"/>
</dbReference>
<feature type="binding site" evidence="5">
    <location>
        <position position="131"/>
    </location>
    <ligand>
        <name>pyridoxal 5'-phosphate</name>
        <dbReference type="ChEBI" id="CHEBI:597326"/>
    </ligand>
</feature>
<keyword evidence="4 5" id="KW-0663">Pyridoxal phosphate</keyword>
<protein>
    <recommendedName>
        <fullName evidence="5">Acetylornithine aminotransferase</fullName>
        <shortName evidence="5">ACOAT</shortName>
        <ecNumber evidence="5">2.6.1.11</ecNumber>
    </recommendedName>
</protein>
<comment type="miscellaneous">
    <text evidence="5">May also have succinyldiaminopimelate aminotransferase activity, thus carrying out the corresponding step in lysine biosynthesis.</text>
</comment>
<dbReference type="NCBIfam" id="TIGR00707">
    <property type="entry name" value="argD"/>
    <property type="match status" value="1"/>
</dbReference>
<keyword evidence="3 5" id="KW-0808">Transferase</keyword>
<dbReference type="Proteomes" id="UP000186364">
    <property type="component" value="Unassembled WGS sequence"/>
</dbReference>
<dbReference type="EMBL" id="MKIP01000058">
    <property type="protein sequence ID" value="OLP58308.1"/>
    <property type="molecule type" value="Genomic_DNA"/>
</dbReference>
<dbReference type="InterPro" id="IPR015424">
    <property type="entry name" value="PyrdxlP-dep_Trfase"/>
</dbReference>
<reference evidence="6 7" key="1">
    <citation type="submission" date="2016-09" db="EMBL/GenBank/DDBJ databases">
        <title>Rhizobium sp. nov., a novel species isolated from the rice rhizosphere.</title>
        <authorList>
            <person name="Zhao J."/>
            <person name="Zhang X."/>
        </authorList>
    </citation>
    <scope>NUCLEOTIDE SEQUENCE [LARGE SCALE GENOMIC DNA]</scope>
    <source>
        <strain evidence="6 7">1.7048</strain>
    </source>
</reference>
<feature type="binding site" evidence="5">
    <location>
        <position position="273"/>
    </location>
    <ligand>
        <name>N(2)-acetyl-L-ornithine</name>
        <dbReference type="ChEBI" id="CHEBI:57805"/>
    </ligand>
</feature>
<organism evidence="6 7">
    <name type="scientific">Xaviernesmea oryzae</name>
    <dbReference type="NCBI Taxonomy" id="464029"/>
    <lineage>
        <taxon>Bacteria</taxon>
        <taxon>Pseudomonadati</taxon>
        <taxon>Pseudomonadota</taxon>
        <taxon>Alphaproteobacteria</taxon>
        <taxon>Hyphomicrobiales</taxon>
        <taxon>Rhizobiaceae</taxon>
        <taxon>Rhizobium/Agrobacterium group</taxon>
        <taxon>Xaviernesmea</taxon>
    </lineage>
</organism>
<dbReference type="PIRSF" id="PIRSF000521">
    <property type="entry name" value="Transaminase_4ab_Lys_Orn"/>
    <property type="match status" value="1"/>
</dbReference>
<dbReference type="NCBIfam" id="NF002325">
    <property type="entry name" value="PRK01278.1"/>
    <property type="match status" value="1"/>
</dbReference>
<accession>A0A1Q9ASE7</accession>
<evidence type="ECO:0000313" key="6">
    <source>
        <dbReference type="EMBL" id="OLP58308.1"/>
    </source>
</evidence>
<name>A0A1Q9ASE7_9HYPH</name>
<comment type="caution">
    <text evidence="6">The sequence shown here is derived from an EMBL/GenBank/DDBJ whole genome shotgun (WGS) entry which is preliminary data.</text>
</comment>
<dbReference type="InterPro" id="IPR005814">
    <property type="entry name" value="Aminotrans_3"/>
</dbReference>
<dbReference type="GO" id="GO:0006526">
    <property type="term" value="P:L-arginine biosynthetic process"/>
    <property type="evidence" value="ECO:0007669"/>
    <property type="project" value="UniProtKB-UniRule"/>
</dbReference>
<keyword evidence="5" id="KW-0028">Amino-acid biosynthesis</keyword>
<dbReference type="Gene3D" id="3.90.1150.10">
    <property type="entry name" value="Aspartate Aminotransferase, domain 1"/>
    <property type="match status" value="1"/>
</dbReference>
<feature type="binding site" evidence="5">
    <location>
        <begin position="216"/>
        <end position="219"/>
    </location>
    <ligand>
        <name>pyridoxal 5'-phosphate</name>
        <dbReference type="ChEBI" id="CHEBI:597326"/>
    </ligand>
</feature>
<dbReference type="Pfam" id="PF00202">
    <property type="entry name" value="Aminotran_3"/>
    <property type="match status" value="1"/>
</dbReference>
<dbReference type="UniPathway" id="UPA00068">
    <property type="reaction ID" value="UER00109"/>
</dbReference>
<dbReference type="GO" id="GO:0042802">
    <property type="term" value="F:identical protein binding"/>
    <property type="evidence" value="ECO:0007669"/>
    <property type="project" value="TreeGrafter"/>
</dbReference>
<evidence type="ECO:0000256" key="1">
    <source>
        <dbReference type="ARBA" id="ARBA00022571"/>
    </source>
</evidence>
<keyword evidence="5" id="KW-0963">Cytoplasm</keyword>
<dbReference type="RefSeq" id="WP_075629513.1">
    <property type="nucleotide sequence ID" value="NZ_FOAM01000008.1"/>
</dbReference>
<dbReference type="CDD" id="cd00610">
    <property type="entry name" value="OAT_like"/>
    <property type="match status" value="1"/>
</dbReference>
<gene>
    <name evidence="5" type="primary">argD</name>
    <name evidence="6" type="ORF">BJF93_06775</name>
</gene>
<dbReference type="AlphaFoldDB" id="A0A1Q9ASE7"/>
<comment type="similarity">
    <text evidence="5">Belongs to the class-III pyridoxal-phosphate-dependent aminotransferase family. ArgD subfamily.</text>
</comment>
<dbReference type="HAMAP" id="MF_01107">
    <property type="entry name" value="ArgD_aminotrans_3"/>
    <property type="match status" value="1"/>
</dbReference>
<dbReference type="InterPro" id="IPR015421">
    <property type="entry name" value="PyrdxlP-dep_Trfase_major"/>
</dbReference>
<comment type="subcellular location">
    <subcellularLocation>
        <location evidence="5">Cytoplasm</location>
    </subcellularLocation>
</comment>
<dbReference type="InterPro" id="IPR015422">
    <property type="entry name" value="PyrdxlP-dep_Trfase_small"/>
</dbReference>
<evidence type="ECO:0000313" key="7">
    <source>
        <dbReference type="Proteomes" id="UP000186364"/>
    </source>
</evidence>
<evidence type="ECO:0000256" key="4">
    <source>
        <dbReference type="ARBA" id="ARBA00022898"/>
    </source>
</evidence>
<dbReference type="InterPro" id="IPR004636">
    <property type="entry name" value="AcOrn/SuccOrn_fam"/>
</dbReference>
<feature type="binding site" evidence="5">
    <location>
        <begin position="98"/>
        <end position="99"/>
    </location>
    <ligand>
        <name>pyridoxal 5'-phosphate</name>
        <dbReference type="ChEBI" id="CHEBI:597326"/>
    </ligand>
</feature>
<dbReference type="PANTHER" id="PTHR11986">
    <property type="entry name" value="AMINOTRANSFERASE CLASS III"/>
    <property type="match status" value="1"/>
</dbReference>
<dbReference type="EC" id="2.6.1.11" evidence="5"/>
<dbReference type="OrthoDB" id="9801834at2"/>
<keyword evidence="2 5" id="KW-0032">Aminotransferase</keyword>
<dbReference type="FunFam" id="3.40.640.10:FF:000004">
    <property type="entry name" value="Acetylornithine aminotransferase"/>
    <property type="match status" value="1"/>
</dbReference>
<comment type="subunit">
    <text evidence="5">Homodimer.</text>
</comment>
<keyword evidence="1 5" id="KW-0055">Arginine biosynthesis</keyword>
<sequence length="400" mass="42558">MATATPLYETYMRAPLRFERGEGVWLIAENGKRYLDFAAGVAVNSLGHAHPHLVEALKVQADKVWHLSNLYEVPGQETLAARLTAATFADKVFFTNSGAEALECAIKTARRYHYAKGSQEKFTIITFEGAFHGRTLATIAAGGQAKYLEGFGPKAPGFLQVPFGDLDAVKAAIDDETAGILIEPIQGEGGIRVASREFLQGLRALCDEFGLLLMLDEVQCGVGRTGKFFAHEHYGITPDIMAVAKGIGGGFPFGACLATAEAASGMVAGTHGSTYGGNPLAMAVGNAVLDVVLAEGFLEQVRDTALVLRQGLASLKDRFPDVIEEIRGDGLMLGIKGRVPVAELLGAIRAEDMLAVPAGENVVRILPPLITTAEEAREGLNRLERAASRLQAAQPQRATA</sequence>
<dbReference type="GO" id="GO:0030170">
    <property type="term" value="F:pyridoxal phosphate binding"/>
    <property type="evidence" value="ECO:0007669"/>
    <property type="project" value="InterPro"/>
</dbReference>
<dbReference type="GO" id="GO:0005737">
    <property type="term" value="C:cytoplasm"/>
    <property type="evidence" value="ECO:0007669"/>
    <property type="project" value="UniProtKB-SubCell"/>
</dbReference>
<comment type="pathway">
    <text evidence="5">Amino-acid biosynthesis; L-arginine biosynthesis; N(2)-acetyl-L-ornithine from L-glutamate: step 4/4.</text>
</comment>
<comment type="cofactor">
    <cofactor evidence="5">
        <name>pyridoxal 5'-phosphate</name>
        <dbReference type="ChEBI" id="CHEBI:597326"/>
    </cofactor>
    <text evidence="5">Binds 1 pyridoxal phosphate per subunit.</text>
</comment>
<evidence type="ECO:0000256" key="2">
    <source>
        <dbReference type="ARBA" id="ARBA00022576"/>
    </source>
</evidence>
<feature type="modified residue" description="N6-(pyridoxal phosphate)lysine" evidence="5">
    <location>
        <position position="245"/>
    </location>
</feature>
<feature type="binding site" evidence="5">
    <location>
        <position position="274"/>
    </location>
    <ligand>
        <name>pyridoxal 5'-phosphate</name>
        <dbReference type="ChEBI" id="CHEBI:597326"/>
    </ligand>
</feature>
<dbReference type="GO" id="GO:0003992">
    <property type="term" value="F:N2-acetyl-L-ornithine:2-oxoglutarate 5-aminotransferase activity"/>
    <property type="evidence" value="ECO:0007669"/>
    <property type="project" value="UniProtKB-UniRule"/>
</dbReference>
<keyword evidence="7" id="KW-1185">Reference proteome</keyword>